<sequence>MRKDFGPKPYLFPMPVLMIATYNEDGSVDVMNMAWGGICDTDKVALNISEGHKTSQNIIARRAFTVSVADVAHVDEADYLGIVSGNKVADKFERSGLTAVKSEFVDAPVIQEFPVAIECEAIELHKCEWGFRVVGRIVNASADEAVLAEDGKPDVARMNAIAFDQFRNGYYVIGEHVADAWNAGKRFME</sequence>
<dbReference type="SUPFAM" id="SSF50475">
    <property type="entry name" value="FMN-binding split barrel"/>
    <property type="match status" value="1"/>
</dbReference>
<dbReference type="EMBL" id="DVMQ01000018">
    <property type="protein sequence ID" value="HIU24605.1"/>
    <property type="molecule type" value="Genomic_DNA"/>
</dbReference>
<name>A0A9D1L579_9ACTN</name>
<comment type="similarity">
    <text evidence="3">Belongs to the flavoredoxin family.</text>
</comment>
<dbReference type="GO" id="GO:0016646">
    <property type="term" value="F:oxidoreductase activity, acting on the CH-NH group of donors, NAD or NADP as acceptor"/>
    <property type="evidence" value="ECO:0007669"/>
    <property type="project" value="UniProtKB-ARBA"/>
</dbReference>
<dbReference type="PANTHER" id="PTHR43567:SF1">
    <property type="entry name" value="FLAVOREDOXIN"/>
    <property type="match status" value="1"/>
</dbReference>
<comment type="caution">
    <text evidence="5">The sequence shown here is derived from an EMBL/GenBank/DDBJ whole genome shotgun (WGS) entry which is preliminary data.</text>
</comment>
<evidence type="ECO:0000256" key="3">
    <source>
        <dbReference type="ARBA" id="ARBA00038054"/>
    </source>
</evidence>
<dbReference type="InterPro" id="IPR052174">
    <property type="entry name" value="Flavoredoxin"/>
</dbReference>
<protein>
    <submittedName>
        <fullName evidence="5">Flavin reductase</fullName>
    </submittedName>
</protein>
<reference evidence="5" key="2">
    <citation type="journal article" date="2021" name="PeerJ">
        <title>Extensive microbial diversity within the chicken gut microbiome revealed by metagenomics and culture.</title>
        <authorList>
            <person name="Gilroy R."/>
            <person name="Ravi A."/>
            <person name="Getino M."/>
            <person name="Pursley I."/>
            <person name="Horton D.L."/>
            <person name="Alikhan N.F."/>
            <person name="Baker D."/>
            <person name="Gharbi K."/>
            <person name="Hall N."/>
            <person name="Watson M."/>
            <person name="Adriaenssens E.M."/>
            <person name="Foster-Nyarko E."/>
            <person name="Jarju S."/>
            <person name="Secka A."/>
            <person name="Antonio M."/>
            <person name="Oren A."/>
            <person name="Chaudhuri R.R."/>
            <person name="La Ragione R."/>
            <person name="Hildebrand F."/>
            <person name="Pallen M.J."/>
        </authorList>
    </citation>
    <scope>NUCLEOTIDE SEQUENCE</scope>
    <source>
        <strain evidence="5">ChiHjej12B11-29160</strain>
    </source>
</reference>
<reference evidence="5" key="1">
    <citation type="submission" date="2020-10" db="EMBL/GenBank/DDBJ databases">
        <authorList>
            <person name="Gilroy R."/>
        </authorList>
    </citation>
    <scope>NUCLEOTIDE SEQUENCE</scope>
    <source>
        <strain evidence="5">ChiHjej12B11-29160</strain>
    </source>
</reference>
<evidence type="ECO:0000256" key="2">
    <source>
        <dbReference type="ARBA" id="ARBA00022630"/>
    </source>
</evidence>
<dbReference type="AlphaFoldDB" id="A0A9D1L579"/>
<dbReference type="Gene3D" id="2.30.110.10">
    <property type="entry name" value="Electron Transport, Fmn-binding Protein, Chain A"/>
    <property type="match status" value="1"/>
</dbReference>
<keyword evidence="2" id="KW-0285">Flavoprotein</keyword>
<evidence type="ECO:0000259" key="4">
    <source>
        <dbReference type="SMART" id="SM00903"/>
    </source>
</evidence>
<dbReference type="InterPro" id="IPR002563">
    <property type="entry name" value="Flavin_Rdtase-like_dom"/>
</dbReference>
<dbReference type="PANTHER" id="PTHR43567">
    <property type="entry name" value="FLAVOREDOXIN-RELATED-RELATED"/>
    <property type="match status" value="1"/>
</dbReference>
<feature type="domain" description="Flavin reductase like" evidence="4">
    <location>
        <begin position="12"/>
        <end position="163"/>
    </location>
</feature>
<accession>A0A9D1L579</accession>
<dbReference type="GO" id="GO:0010181">
    <property type="term" value="F:FMN binding"/>
    <property type="evidence" value="ECO:0007669"/>
    <property type="project" value="InterPro"/>
</dbReference>
<organism evidence="5 6">
    <name type="scientific">Candidatus Coprovicinus avistercoris</name>
    <dbReference type="NCBI Taxonomy" id="2840754"/>
    <lineage>
        <taxon>Bacteria</taxon>
        <taxon>Bacillati</taxon>
        <taxon>Actinomycetota</taxon>
        <taxon>Coriobacteriia</taxon>
        <taxon>Coriobacteriales</taxon>
        <taxon>Coriobacteriaceae</taxon>
        <taxon>Coriobacteriaceae incertae sedis</taxon>
        <taxon>Candidatus Coprovicinus</taxon>
    </lineage>
</organism>
<dbReference type="Pfam" id="PF01613">
    <property type="entry name" value="Flavin_Reduct"/>
    <property type="match status" value="1"/>
</dbReference>
<dbReference type="Proteomes" id="UP000824078">
    <property type="component" value="Unassembled WGS sequence"/>
</dbReference>
<evidence type="ECO:0000256" key="1">
    <source>
        <dbReference type="ARBA" id="ARBA00001917"/>
    </source>
</evidence>
<gene>
    <name evidence="5" type="ORF">IAD17_06755</name>
</gene>
<dbReference type="InterPro" id="IPR012349">
    <property type="entry name" value="Split_barrel_FMN-bd"/>
</dbReference>
<comment type="cofactor">
    <cofactor evidence="1">
        <name>FMN</name>
        <dbReference type="ChEBI" id="CHEBI:58210"/>
    </cofactor>
</comment>
<proteinExistence type="inferred from homology"/>
<dbReference type="SMART" id="SM00903">
    <property type="entry name" value="Flavin_Reduct"/>
    <property type="match status" value="1"/>
</dbReference>
<evidence type="ECO:0000313" key="6">
    <source>
        <dbReference type="Proteomes" id="UP000824078"/>
    </source>
</evidence>
<evidence type="ECO:0000313" key="5">
    <source>
        <dbReference type="EMBL" id="HIU24605.1"/>
    </source>
</evidence>